<keyword evidence="2" id="KW-0547">Nucleotide-binding</keyword>
<protein>
    <submittedName>
        <fullName evidence="9">Interferon-inducible GTPase 5-like</fullName>
    </submittedName>
</protein>
<keyword evidence="4" id="KW-0342">GTP-binding</keyword>
<evidence type="ECO:0000313" key="9">
    <source>
        <dbReference type="RefSeq" id="XP_012694791.2"/>
    </source>
</evidence>
<evidence type="ECO:0000256" key="2">
    <source>
        <dbReference type="ARBA" id="ARBA00022741"/>
    </source>
</evidence>
<dbReference type="Gene3D" id="3.40.50.300">
    <property type="entry name" value="P-loop containing nucleotide triphosphate hydrolases"/>
    <property type="match status" value="1"/>
</dbReference>
<dbReference type="PROSITE" id="PS51716">
    <property type="entry name" value="G_IRG"/>
    <property type="match status" value="1"/>
</dbReference>
<dbReference type="GeneID" id="105910613"/>
<dbReference type="PANTHER" id="PTHR32341">
    <property type="entry name" value="INTERFERON-INDUCIBLE GTPASE"/>
    <property type="match status" value="1"/>
</dbReference>
<dbReference type="RefSeq" id="XP_012694791.2">
    <property type="nucleotide sequence ID" value="XM_012839337.2"/>
</dbReference>
<evidence type="ECO:0000256" key="1">
    <source>
        <dbReference type="ARBA" id="ARBA00005429"/>
    </source>
</evidence>
<dbReference type="Proteomes" id="UP000515152">
    <property type="component" value="Chromosome 11"/>
</dbReference>
<dbReference type="GO" id="GO:0016020">
    <property type="term" value="C:membrane"/>
    <property type="evidence" value="ECO:0007669"/>
    <property type="project" value="InterPro"/>
</dbReference>
<keyword evidence="6" id="KW-0812">Transmembrane</keyword>
<reference evidence="9" key="1">
    <citation type="submission" date="2025-08" db="UniProtKB">
        <authorList>
            <consortium name="RefSeq"/>
        </authorList>
    </citation>
    <scope>IDENTIFICATION</scope>
</reference>
<dbReference type="InterPro" id="IPR027417">
    <property type="entry name" value="P-loop_NTPase"/>
</dbReference>
<name>A0A6P3WC20_CLUHA</name>
<proteinExistence type="inferred from homology"/>
<dbReference type="InterPro" id="IPR030385">
    <property type="entry name" value="G_IRG_dom"/>
</dbReference>
<evidence type="ECO:0000259" key="7">
    <source>
        <dbReference type="PROSITE" id="PS51716"/>
    </source>
</evidence>
<keyword evidence="6" id="KW-1133">Transmembrane helix</keyword>
<evidence type="ECO:0000256" key="4">
    <source>
        <dbReference type="ARBA" id="ARBA00023134"/>
    </source>
</evidence>
<dbReference type="PANTHER" id="PTHR32341:SF10">
    <property type="entry name" value="INTERFERON-INDUCIBLE GTPASE 5"/>
    <property type="match status" value="1"/>
</dbReference>
<keyword evidence="6" id="KW-0472">Membrane</keyword>
<dbReference type="FunFam" id="3.40.50.300:FF:000541">
    <property type="entry name" value="Immunity related GTPase M"/>
    <property type="match status" value="1"/>
</dbReference>
<accession>A0A6P3WC20</accession>
<feature type="region of interest" description="Disordered" evidence="5">
    <location>
        <begin position="402"/>
        <end position="423"/>
    </location>
</feature>
<feature type="compositionally biased region" description="Basic and acidic residues" evidence="5">
    <location>
        <begin position="404"/>
        <end position="423"/>
    </location>
</feature>
<keyword evidence="3" id="KW-0378">Hydrolase</keyword>
<feature type="transmembrane region" description="Helical" evidence="6">
    <location>
        <begin position="362"/>
        <end position="380"/>
    </location>
</feature>
<dbReference type="Pfam" id="PF05049">
    <property type="entry name" value="IIGP"/>
    <property type="match status" value="1"/>
</dbReference>
<keyword evidence="8" id="KW-1185">Reference proteome</keyword>
<sequence length="423" mass="47202">MSYEYVIPEPSADALSRINPEDEDIEIIKTYNTSADAATSKVKEKLDLLENVILNVAITGNTGAGKSTYVNAVRGVPDDDEGSAPTGVTETTMEPLMYPHPTMANVRIWDLPGIGSPKFKAKQYLKDVKFKTFDFFIIITSERFKENDIMLAKEIMRKKKLFYFVRSKIDNDIRAEMKKKNFSQEEVLSKIREDCTKNLKKVGAPKVFLVSSCDLGSYDFQLLIDTLEEELPMHKRLALLQSLPVCSVAMIDKKTKALQRLIWLIAFSSSTIAMAPVPGLSFACNLGIMIAFFQRCFDAFGLDDRSLKILSGRVDKSTEEVKQPMKSRFKEGVDRKVVMKFFTTAEMGAAITIAYVLSTIPVVGTLATGGVSFGTIFYLLNKGLNEMAEDAKLVLLGAGLEASEQEKEDRDKDTKEPEPEKEP</sequence>
<evidence type="ECO:0000256" key="6">
    <source>
        <dbReference type="SAM" id="Phobius"/>
    </source>
</evidence>
<evidence type="ECO:0000256" key="3">
    <source>
        <dbReference type="ARBA" id="ARBA00022801"/>
    </source>
</evidence>
<gene>
    <name evidence="9" type="primary">LOC105910613</name>
</gene>
<dbReference type="SUPFAM" id="SSF52540">
    <property type="entry name" value="P-loop containing nucleoside triphosphate hydrolases"/>
    <property type="match status" value="1"/>
</dbReference>
<dbReference type="InterPro" id="IPR007743">
    <property type="entry name" value="Immunity-related_GTPase-like"/>
</dbReference>
<evidence type="ECO:0000313" key="8">
    <source>
        <dbReference type="Proteomes" id="UP000515152"/>
    </source>
</evidence>
<comment type="similarity">
    <text evidence="1">Belongs to the TRAFAC class dynamin-like GTPase superfamily. IRG family.</text>
</comment>
<dbReference type="AlphaFoldDB" id="A0A6P3WC20"/>
<organism evidence="8 9">
    <name type="scientific">Clupea harengus</name>
    <name type="common">Atlantic herring</name>
    <dbReference type="NCBI Taxonomy" id="7950"/>
    <lineage>
        <taxon>Eukaryota</taxon>
        <taxon>Metazoa</taxon>
        <taxon>Chordata</taxon>
        <taxon>Craniata</taxon>
        <taxon>Vertebrata</taxon>
        <taxon>Euteleostomi</taxon>
        <taxon>Actinopterygii</taxon>
        <taxon>Neopterygii</taxon>
        <taxon>Teleostei</taxon>
        <taxon>Clupei</taxon>
        <taxon>Clupeiformes</taxon>
        <taxon>Clupeoidei</taxon>
        <taxon>Clupeidae</taxon>
        <taxon>Clupea</taxon>
    </lineage>
</organism>
<dbReference type="GO" id="GO:0016787">
    <property type="term" value="F:hydrolase activity"/>
    <property type="evidence" value="ECO:0007669"/>
    <property type="project" value="UniProtKB-KW"/>
</dbReference>
<dbReference type="OrthoDB" id="422720at2759"/>
<evidence type="ECO:0000256" key="5">
    <source>
        <dbReference type="SAM" id="MobiDB-lite"/>
    </source>
</evidence>
<feature type="transmembrane region" description="Helical" evidence="6">
    <location>
        <begin position="261"/>
        <end position="293"/>
    </location>
</feature>
<dbReference type="KEGG" id="char:105910613"/>
<dbReference type="InterPro" id="IPR051515">
    <property type="entry name" value="IRG"/>
</dbReference>
<feature type="domain" description="IRG-type G" evidence="7">
    <location>
        <begin position="52"/>
        <end position="230"/>
    </location>
</feature>
<dbReference type="GO" id="GO:0005525">
    <property type="term" value="F:GTP binding"/>
    <property type="evidence" value="ECO:0007669"/>
    <property type="project" value="UniProtKB-KW"/>
</dbReference>